<evidence type="ECO:0000313" key="3">
    <source>
        <dbReference type="EMBL" id="GAY78172.1"/>
    </source>
</evidence>
<comment type="caution">
    <text evidence="3">The sequence shown here is derived from an EMBL/GenBank/DDBJ whole genome shotgun (WGS) entry which is preliminary data.</text>
</comment>
<gene>
    <name evidence="3" type="ORF">NBRC111894_3726</name>
</gene>
<dbReference type="EC" id="3.5.1.30" evidence="3"/>
<dbReference type="InterPro" id="IPR036526">
    <property type="entry name" value="C-N_Hydrolase_sf"/>
</dbReference>
<dbReference type="RefSeq" id="WP_262393282.1">
    <property type="nucleotide sequence ID" value="NZ_BEXB01000041.1"/>
</dbReference>
<dbReference type="InterPro" id="IPR050345">
    <property type="entry name" value="Aliph_Amidase/BUP"/>
</dbReference>
<accession>A0A4Y1ZG76</accession>
<dbReference type="SUPFAM" id="SSF56317">
    <property type="entry name" value="Carbon-nitrogen hydrolase"/>
    <property type="match status" value="1"/>
</dbReference>
<dbReference type="Proteomes" id="UP000319716">
    <property type="component" value="Unassembled WGS sequence"/>
</dbReference>
<dbReference type="PROSITE" id="PS50263">
    <property type="entry name" value="CN_HYDROLASE"/>
    <property type="match status" value="1"/>
</dbReference>
<dbReference type="Pfam" id="PF00795">
    <property type="entry name" value="CN_hydrolase"/>
    <property type="match status" value="1"/>
</dbReference>
<dbReference type="AlphaFoldDB" id="A0A4Y1ZG76"/>
<evidence type="ECO:0000256" key="1">
    <source>
        <dbReference type="ARBA" id="ARBA00022801"/>
    </source>
</evidence>
<dbReference type="PANTHER" id="PTHR43674">
    <property type="entry name" value="NITRILASE C965.09-RELATED"/>
    <property type="match status" value="1"/>
</dbReference>
<sequence length="302" mass="33561">MDRDVMNLSVVTFNAVWGDKEKNLNRIKGYIESAAKRGSDFIVFPEMSLTGYDDEAEKSLEEKMQFKLSETIPGEATDEIEKLTQQYGVYVVFGMPEKDAANPANLYNSLAIFSPEGLVGAYRKMHLPAPEPNWAKRGDKPFILDTPWGPVGCAICYDSYCFPELMRYYASKGCRLYINSTALAKCHGKALGTSTLEAAVIREGIYIASANLGGTDLYNEFWGGSSIIGPSRKTWEPYYFAGHKFTDEIACESEIFTATIDLSLASRSCSRTTRLSKEPIGAQINTSPCMKNPCKMRSLENN</sequence>
<keyword evidence="1 3" id="KW-0378">Hydrolase</keyword>
<dbReference type="GO" id="GO:0047588">
    <property type="term" value="F:5-aminopentanamidase activity"/>
    <property type="evidence" value="ECO:0007669"/>
    <property type="project" value="UniProtKB-EC"/>
</dbReference>
<evidence type="ECO:0000259" key="2">
    <source>
        <dbReference type="PROSITE" id="PS50263"/>
    </source>
</evidence>
<dbReference type="PANTHER" id="PTHR43674:SF16">
    <property type="entry name" value="CARBON-NITROGEN FAMILY, PUTATIVE (AFU_ORTHOLOGUE AFUA_5G02350)-RELATED"/>
    <property type="match status" value="1"/>
</dbReference>
<proteinExistence type="predicted"/>
<name>A0A4Y1ZG76_9BACL</name>
<dbReference type="EMBL" id="BEXB01000041">
    <property type="protein sequence ID" value="GAY78172.1"/>
    <property type="molecule type" value="Genomic_DNA"/>
</dbReference>
<reference evidence="3 4" key="1">
    <citation type="submission" date="2017-11" db="EMBL/GenBank/DDBJ databases">
        <title>Draft Genome Sequence of Sporolactobacillus inulinus NBRC 111894 Isolated from Koso, a Japanese Sugar-Vegetable Fermented Beverage.</title>
        <authorList>
            <person name="Chiou T.Y."/>
            <person name="Oshima K."/>
            <person name="Suda W."/>
            <person name="Hattori M."/>
            <person name="Takahashi T."/>
        </authorList>
    </citation>
    <scope>NUCLEOTIDE SEQUENCE [LARGE SCALE GENOMIC DNA]</scope>
    <source>
        <strain evidence="3 4">NBRC111894</strain>
    </source>
</reference>
<dbReference type="InterPro" id="IPR003010">
    <property type="entry name" value="C-N_Hydrolase"/>
</dbReference>
<dbReference type="Gene3D" id="3.60.110.10">
    <property type="entry name" value="Carbon-nitrogen hydrolase"/>
    <property type="match status" value="1"/>
</dbReference>
<feature type="domain" description="CN hydrolase" evidence="2">
    <location>
        <begin position="6"/>
        <end position="262"/>
    </location>
</feature>
<dbReference type="CDD" id="cd07197">
    <property type="entry name" value="nitrilase"/>
    <property type="match status" value="1"/>
</dbReference>
<protein>
    <submittedName>
        <fullName evidence="3">5-aminopentanamidase</fullName>
        <ecNumber evidence="3">3.5.1.30</ecNumber>
    </submittedName>
</protein>
<evidence type="ECO:0000313" key="4">
    <source>
        <dbReference type="Proteomes" id="UP000319716"/>
    </source>
</evidence>
<organism evidence="3 4">
    <name type="scientific">Sporolactobacillus inulinus</name>
    <dbReference type="NCBI Taxonomy" id="2078"/>
    <lineage>
        <taxon>Bacteria</taxon>
        <taxon>Bacillati</taxon>
        <taxon>Bacillota</taxon>
        <taxon>Bacilli</taxon>
        <taxon>Bacillales</taxon>
        <taxon>Sporolactobacillaceae</taxon>
        <taxon>Sporolactobacillus</taxon>
    </lineage>
</organism>